<evidence type="ECO:0000256" key="3">
    <source>
        <dbReference type="ARBA" id="ARBA00022801"/>
    </source>
</evidence>
<feature type="domain" description="Glycosyl-hydrolase 97 N-terminal" evidence="7">
    <location>
        <begin position="24"/>
        <end position="290"/>
    </location>
</feature>
<dbReference type="InterPro" id="IPR013780">
    <property type="entry name" value="Glyco_hydro_b"/>
</dbReference>
<keyword evidence="10" id="KW-1185">Reference proteome</keyword>
<proteinExistence type="predicted"/>
<dbReference type="PANTHER" id="PTHR35803">
    <property type="entry name" value="GLUCAN 1,4-ALPHA-GLUCOSIDASE SUSB-RELATED"/>
    <property type="match status" value="1"/>
</dbReference>
<dbReference type="Pfam" id="PF10566">
    <property type="entry name" value="Glyco_hydro_97"/>
    <property type="match status" value="1"/>
</dbReference>
<evidence type="ECO:0000313" key="10">
    <source>
        <dbReference type="Proteomes" id="UP001168528"/>
    </source>
</evidence>
<reference evidence="9" key="1">
    <citation type="submission" date="2023-07" db="EMBL/GenBank/DDBJ databases">
        <title>The genome sequence of Rhodocytophaga aerolata KACC 12507.</title>
        <authorList>
            <person name="Zhang X."/>
        </authorList>
    </citation>
    <scope>NUCLEOTIDE SEQUENCE</scope>
    <source>
        <strain evidence="9">KACC 12507</strain>
    </source>
</reference>
<dbReference type="Pfam" id="PF14508">
    <property type="entry name" value="GH97_N"/>
    <property type="match status" value="1"/>
</dbReference>
<keyword evidence="4" id="KW-0106">Calcium</keyword>
<dbReference type="InterPro" id="IPR029486">
    <property type="entry name" value="GH97_N"/>
</dbReference>
<dbReference type="Pfam" id="PF14509">
    <property type="entry name" value="GH97_C"/>
    <property type="match status" value="1"/>
</dbReference>
<dbReference type="Gene3D" id="2.60.40.1180">
    <property type="entry name" value="Golgi alpha-mannosidase II"/>
    <property type="match status" value="1"/>
</dbReference>
<evidence type="ECO:0000256" key="5">
    <source>
        <dbReference type="ARBA" id="ARBA00023295"/>
    </source>
</evidence>
<dbReference type="InterPro" id="IPR017853">
    <property type="entry name" value="GH"/>
</dbReference>
<sequence length="658" mass="74869">MLKYVLTLLYLFTFVWAAAREIKLQSPDGKIEVRIQNEQNLTYSIYIQKTLLLDRSVIDLELDNGTRLSADLSIASVKRNQIRTTITSPVPEKRRIIPDHYTQVEIRFRQPYSLIFRVYDDGVAYRMVTHFPDSIVIKNELALFNFAKAGKAWCPLVKPRQDADQFHTAFEEDYTIKPLDSLATSHLMFTPVLIQAPPKINVLITEADLVDFPGMFLTGTSANSLRSSFAPYPLEEKMVGGEFPQKIVTKRAGYIARTIGTRSLPWRVIALSTDDKSLPSNDMVYRLASPSKVQDLSWIKPGKSTEEWIIGSNLYNVPFKAGINTATYKYYIDFAKRFGFERILLDAGWSDNTDLFQINPEINMEEIASYAKKNSIGLSLWTLASTLDRQLEPALEQFTKWGVDFIMTDFMDRDDQKTVNFHHRIAEACARHKIMLMFHGSFKPAGFNRTWPHALTREGVLGSEYNKWSRRATPTHNVTLPFIRMVSGPMDYEPGLLQNATEASFRPIDQYVMSLGTRCHQMAMFVVYDSPMQFFSGNPSTGMQEPELMELLGSIPTVWDETSILDGKVGEFIITNRKKDNTFYLGAMTNWETRTFSISLDFLGEGEYQLTAAEDGMNADRYAADYKLTTRTVRKGDTLEINLVPGGGFLGKFLKVSN</sequence>
<dbReference type="Gene3D" id="3.20.20.70">
    <property type="entry name" value="Aldolase class I"/>
    <property type="match status" value="1"/>
</dbReference>
<dbReference type="GO" id="GO:0016787">
    <property type="term" value="F:hydrolase activity"/>
    <property type="evidence" value="ECO:0007669"/>
    <property type="project" value="UniProtKB-KW"/>
</dbReference>
<keyword evidence="3 9" id="KW-0378">Hydrolase</keyword>
<evidence type="ECO:0000256" key="1">
    <source>
        <dbReference type="ARBA" id="ARBA00001913"/>
    </source>
</evidence>
<evidence type="ECO:0000313" key="9">
    <source>
        <dbReference type="EMBL" id="MDO1446569.1"/>
    </source>
</evidence>
<dbReference type="EMBL" id="JAUKPO010000004">
    <property type="protein sequence ID" value="MDO1446569.1"/>
    <property type="molecule type" value="Genomic_DNA"/>
</dbReference>
<evidence type="ECO:0000256" key="4">
    <source>
        <dbReference type="ARBA" id="ARBA00022837"/>
    </source>
</evidence>
<dbReference type="SUPFAM" id="SSF51445">
    <property type="entry name" value="(Trans)glycosidases"/>
    <property type="match status" value="1"/>
</dbReference>
<organism evidence="9 10">
    <name type="scientific">Rhodocytophaga aerolata</name>
    <dbReference type="NCBI Taxonomy" id="455078"/>
    <lineage>
        <taxon>Bacteria</taxon>
        <taxon>Pseudomonadati</taxon>
        <taxon>Bacteroidota</taxon>
        <taxon>Cytophagia</taxon>
        <taxon>Cytophagales</taxon>
        <taxon>Rhodocytophagaceae</taxon>
        <taxon>Rhodocytophaga</taxon>
    </lineage>
</organism>
<comment type="subunit">
    <text evidence="2">Monomer.</text>
</comment>
<feature type="domain" description="Glycosyl-hydrolase 97 catalytic" evidence="6">
    <location>
        <begin position="314"/>
        <end position="460"/>
    </location>
</feature>
<evidence type="ECO:0000256" key="2">
    <source>
        <dbReference type="ARBA" id="ARBA00011245"/>
    </source>
</evidence>
<dbReference type="PANTHER" id="PTHR35803:SF2">
    <property type="entry name" value="RETAINING ALPHA-GALACTOSIDASE"/>
    <property type="match status" value="1"/>
</dbReference>
<accession>A0ABT8R3Q7</accession>
<dbReference type="Proteomes" id="UP001168528">
    <property type="component" value="Unassembled WGS sequence"/>
</dbReference>
<dbReference type="RefSeq" id="WP_302037371.1">
    <property type="nucleotide sequence ID" value="NZ_JAUKPO010000004.1"/>
</dbReference>
<gene>
    <name evidence="9" type="ORF">Q0590_09930</name>
</gene>
<name>A0ABT8R3Q7_9BACT</name>
<keyword evidence="5" id="KW-0326">Glycosidase</keyword>
<comment type="caution">
    <text evidence="9">The sequence shown here is derived from an EMBL/GenBank/DDBJ whole genome shotgun (WGS) entry which is preliminary data.</text>
</comment>
<dbReference type="InterPro" id="IPR052720">
    <property type="entry name" value="Glycosyl_hydrolase_97"/>
</dbReference>
<evidence type="ECO:0000259" key="8">
    <source>
        <dbReference type="Pfam" id="PF14509"/>
    </source>
</evidence>
<comment type="cofactor">
    <cofactor evidence="1">
        <name>Ca(2+)</name>
        <dbReference type="ChEBI" id="CHEBI:29108"/>
    </cofactor>
</comment>
<evidence type="ECO:0000259" key="6">
    <source>
        <dbReference type="Pfam" id="PF10566"/>
    </source>
</evidence>
<dbReference type="Gene3D" id="2.70.98.10">
    <property type="match status" value="1"/>
</dbReference>
<dbReference type="InterPro" id="IPR013785">
    <property type="entry name" value="Aldolase_TIM"/>
</dbReference>
<dbReference type="InterPro" id="IPR029483">
    <property type="entry name" value="GH97_C"/>
</dbReference>
<feature type="domain" description="Glycosyl-hydrolase 97 C-terminal oligomerisation" evidence="8">
    <location>
        <begin position="558"/>
        <end position="652"/>
    </location>
</feature>
<protein>
    <submittedName>
        <fullName evidence="9">Glycoside hydrolase family 97 protein</fullName>
    </submittedName>
</protein>
<dbReference type="InterPro" id="IPR019563">
    <property type="entry name" value="GH97_catalytic"/>
</dbReference>
<evidence type="ECO:0000259" key="7">
    <source>
        <dbReference type="Pfam" id="PF14508"/>
    </source>
</evidence>
<dbReference type="InterPro" id="IPR014718">
    <property type="entry name" value="GH-type_carb-bd"/>
</dbReference>